<gene>
    <name evidence="2" type="ORF">ACFOD4_00930</name>
</gene>
<evidence type="ECO:0000313" key="2">
    <source>
        <dbReference type="EMBL" id="MFC3123608.1"/>
    </source>
</evidence>
<dbReference type="RefSeq" id="WP_379592654.1">
    <property type="nucleotide sequence ID" value="NZ_JBHRTN010000003.1"/>
</dbReference>
<dbReference type="Proteomes" id="UP001595593">
    <property type="component" value="Unassembled WGS sequence"/>
</dbReference>
<evidence type="ECO:0000313" key="3">
    <source>
        <dbReference type="Proteomes" id="UP001595593"/>
    </source>
</evidence>
<dbReference type="InterPro" id="IPR011049">
    <property type="entry name" value="Serralysin-like_metalloprot_C"/>
</dbReference>
<dbReference type="Gene3D" id="2.150.10.10">
    <property type="entry name" value="Serralysin-like metalloprotease, C-terminal"/>
    <property type="match status" value="1"/>
</dbReference>
<accession>A0ABV7FWI5</accession>
<feature type="region of interest" description="Disordered" evidence="1">
    <location>
        <begin position="1"/>
        <end position="34"/>
    </location>
</feature>
<dbReference type="EMBL" id="JBHRTN010000003">
    <property type="protein sequence ID" value="MFC3123608.1"/>
    <property type="molecule type" value="Genomic_DNA"/>
</dbReference>
<dbReference type="InterPro" id="IPR001343">
    <property type="entry name" value="Hemolysn_Ca-bd"/>
</dbReference>
<keyword evidence="3" id="KW-1185">Reference proteome</keyword>
<protein>
    <recommendedName>
        <fullName evidence="4">Calcium-binding protein</fullName>
    </recommendedName>
</protein>
<feature type="compositionally biased region" description="Polar residues" evidence="1">
    <location>
        <begin position="11"/>
        <end position="31"/>
    </location>
</feature>
<evidence type="ECO:0008006" key="4">
    <source>
        <dbReference type="Google" id="ProtNLM"/>
    </source>
</evidence>
<dbReference type="Pfam" id="PF00353">
    <property type="entry name" value="HemolysinCabind"/>
    <property type="match status" value="1"/>
</dbReference>
<comment type="caution">
    <text evidence="2">The sequence shown here is derived from an EMBL/GenBank/DDBJ whole genome shotgun (WGS) entry which is preliminary data.</text>
</comment>
<organism evidence="2 3">
    <name type="scientific">Teichococcus globiformis</name>
    <dbReference type="NCBI Taxonomy" id="2307229"/>
    <lineage>
        <taxon>Bacteria</taxon>
        <taxon>Pseudomonadati</taxon>
        <taxon>Pseudomonadota</taxon>
        <taxon>Alphaproteobacteria</taxon>
        <taxon>Acetobacterales</taxon>
        <taxon>Roseomonadaceae</taxon>
        <taxon>Roseomonas</taxon>
    </lineage>
</organism>
<reference evidence="3" key="1">
    <citation type="journal article" date="2019" name="Int. J. Syst. Evol. Microbiol.">
        <title>The Global Catalogue of Microorganisms (GCM) 10K type strain sequencing project: providing services to taxonomists for standard genome sequencing and annotation.</title>
        <authorList>
            <consortium name="The Broad Institute Genomics Platform"/>
            <consortium name="The Broad Institute Genome Sequencing Center for Infectious Disease"/>
            <person name="Wu L."/>
            <person name="Ma J."/>
        </authorList>
    </citation>
    <scope>NUCLEOTIDE SEQUENCE [LARGE SCALE GENOMIC DNA]</scope>
    <source>
        <strain evidence="3">KCTC 52094</strain>
    </source>
</reference>
<proteinExistence type="predicted"/>
<name>A0ABV7FWI5_9PROT</name>
<evidence type="ECO:0000256" key="1">
    <source>
        <dbReference type="SAM" id="MobiDB-lite"/>
    </source>
</evidence>
<sequence length="151" mass="15526">MALTPERAMLPSTTSTFKDGTSGINRPTGNTGKDWVSGGAAEDAINVNRGHDTLTGAVGNDILQGGPGIERMAGGRNGEILAPWGNEGQDMISDCARGVDRIKLLGISSSRVSWQPTPQDGGAAMLTEFGSGATMTLDHVAAPGQSDFILA</sequence>
<dbReference type="SUPFAM" id="SSF51120">
    <property type="entry name" value="beta-Roll"/>
    <property type="match status" value="1"/>
</dbReference>